<dbReference type="GO" id="GO:0106312">
    <property type="term" value="F:methylenetetrahydrofolate reductase (NADH) activity"/>
    <property type="evidence" value="ECO:0007669"/>
    <property type="project" value="UniProtKB-EC"/>
</dbReference>
<dbReference type="GO" id="GO:0005829">
    <property type="term" value="C:cytosol"/>
    <property type="evidence" value="ECO:0007669"/>
    <property type="project" value="TreeGrafter"/>
</dbReference>
<keyword evidence="10" id="KW-1185">Reference proteome</keyword>
<keyword evidence="4 8" id="KW-0285">Flavoprotein</keyword>
<dbReference type="OrthoDB" id="9812555at2"/>
<gene>
    <name evidence="9" type="ORF">GKO32_07040</name>
</gene>
<keyword evidence="5 8" id="KW-0274">FAD</keyword>
<dbReference type="UniPathway" id="UPA00193"/>
<dbReference type="GO" id="GO:0009086">
    <property type="term" value="P:methionine biosynthetic process"/>
    <property type="evidence" value="ECO:0007669"/>
    <property type="project" value="TreeGrafter"/>
</dbReference>
<evidence type="ECO:0000256" key="1">
    <source>
        <dbReference type="ARBA" id="ARBA00001974"/>
    </source>
</evidence>
<dbReference type="GO" id="GO:0035999">
    <property type="term" value="P:tetrahydrofolate interconversion"/>
    <property type="evidence" value="ECO:0007669"/>
    <property type="project" value="UniProtKB-UniPathway"/>
</dbReference>
<comment type="catalytic activity">
    <reaction evidence="7">
        <text>(6S)-5-methyl-5,6,7,8-tetrahydrofolate + NAD(+) = (6R)-5,10-methylene-5,6,7,8-tetrahydrofolate + NADH + H(+)</text>
        <dbReference type="Rhea" id="RHEA:19821"/>
        <dbReference type="ChEBI" id="CHEBI:15378"/>
        <dbReference type="ChEBI" id="CHEBI:15636"/>
        <dbReference type="ChEBI" id="CHEBI:18608"/>
        <dbReference type="ChEBI" id="CHEBI:57540"/>
        <dbReference type="ChEBI" id="CHEBI:57945"/>
        <dbReference type="EC" id="1.5.1.54"/>
    </reaction>
    <physiologicalReaction direction="right-to-left" evidence="7">
        <dbReference type="Rhea" id="RHEA:19823"/>
    </physiologicalReaction>
</comment>
<dbReference type="InterPro" id="IPR003171">
    <property type="entry name" value="Mehydrof_redctse-like"/>
</dbReference>
<dbReference type="EMBL" id="WMBA01000007">
    <property type="protein sequence ID" value="MTD53738.1"/>
    <property type="molecule type" value="Genomic_DNA"/>
</dbReference>
<reference evidence="9 10" key="1">
    <citation type="submission" date="2019-11" db="EMBL/GenBank/DDBJ databases">
        <title>Draft genome of Amycolatopsis RM579.</title>
        <authorList>
            <person name="Duangmal K."/>
            <person name="Mingma R."/>
        </authorList>
    </citation>
    <scope>NUCLEOTIDE SEQUENCE [LARGE SCALE GENOMIC DNA]</scope>
    <source>
        <strain evidence="9 10">RM579</strain>
    </source>
</reference>
<dbReference type="Proteomes" id="UP000440096">
    <property type="component" value="Unassembled WGS sequence"/>
</dbReference>
<sequence length="276" mass="29386">MPFKRTEDEVVAHVPLDIPVTITVTEAKGISATIDLAERLAAHGYHVNPHLPARQIGSEAELVDIVNRMLANGIDRAFIVAGDAKEPAGDYDSALKLIQALDHMGRPLSDIGVSGYPEGHAHISDADLDTALRTKTPYAARIVTQMCFDATTIARWADATAQRGITVPVIVGLPGPVSRQKLVRIAGGIGLGQSARFLQKQQGLLRKFLTPGGFTPDGLLRKLAALPTASAGNIQGLRIFTFNEIAGTEEWRRNLAASLPGALGEPCPPAQRVSAQ</sequence>
<organism evidence="9 10">
    <name type="scientific">Amycolatopsis pithecellobii</name>
    <dbReference type="NCBI Taxonomy" id="664692"/>
    <lineage>
        <taxon>Bacteria</taxon>
        <taxon>Bacillati</taxon>
        <taxon>Actinomycetota</taxon>
        <taxon>Actinomycetes</taxon>
        <taxon>Pseudonocardiales</taxon>
        <taxon>Pseudonocardiaceae</taxon>
        <taxon>Amycolatopsis</taxon>
    </lineage>
</organism>
<comment type="caution">
    <text evidence="9">The sequence shown here is derived from an EMBL/GenBank/DDBJ whole genome shotgun (WGS) entry which is preliminary data.</text>
</comment>
<name>A0A6N7YPD2_9PSEU</name>
<dbReference type="GO" id="GO:0071949">
    <property type="term" value="F:FAD binding"/>
    <property type="evidence" value="ECO:0007669"/>
    <property type="project" value="TreeGrafter"/>
</dbReference>
<evidence type="ECO:0000256" key="6">
    <source>
        <dbReference type="ARBA" id="ARBA00023002"/>
    </source>
</evidence>
<evidence type="ECO:0000256" key="7">
    <source>
        <dbReference type="ARBA" id="ARBA00048628"/>
    </source>
</evidence>
<dbReference type="Pfam" id="PF02219">
    <property type="entry name" value="MTHFR"/>
    <property type="match status" value="1"/>
</dbReference>
<dbReference type="SUPFAM" id="SSF51730">
    <property type="entry name" value="FAD-linked oxidoreductase"/>
    <property type="match status" value="1"/>
</dbReference>
<accession>A0A6N7YPD2</accession>
<proteinExistence type="inferred from homology"/>
<evidence type="ECO:0000256" key="4">
    <source>
        <dbReference type="ARBA" id="ARBA00022630"/>
    </source>
</evidence>
<comment type="pathway">
    <text evidence="2 8">One-carbon metabolism; tetrahydrofolate interconversion.</text>
</comment>
<dbReference type="PANTHER" id="PTHR45754">
    <property type="entry name" value="METHYLENETETRAHYDROFOLATE REDUCTASE"/>
    <property type="match status" value="1"/>
</dbReference>
<dbReference type="AlphaFoldDB" id="A0A6N7YPD2"/>
<evidence type="ECO:0000256" key="8">
    <source>
        <dbReference type="RuleBase" id="RU003862"/>
    </source>
</evidence>
<dbReference type="InterPro" id="IPR029041">
    <property type="entry name" value="FAD-linked_oxidoreductase-like"/>
</dbReference>
<protein>
    <recommendedName>
        <fullName evidence="8">Methylenetetrahydrofolate reductase</fullName>
    </recommendedName>
</protein>
<evidence type="ECO:0000256" key="5">
    <source>
        <dbReference type="ARBA" id="ARBA00022827"/>
    </source>
</evidence>
<keyword evidence="6 8" id="KW-0560">Oxidoreductase</keyword>
<dbReference type="PANTHER" id="PTHR45754:SF3">
    <property type="entry name" value="METHYLENETETRAHYDROFOLATE REDUCTASE (NADPH)"/>
    <property type="match status" value="1"/>
</dbReference>
<comment type="similarity">
    <text evidence="3 8">Belongs to the methylenetetrahydrofolate reductase family.</text>
</comment>
<dbReference type="Gene3D" id="3.20.20.220">
    <property type="match status" value="1"/>
</dbReference>
<evidence type="ECO:0000256" key="3">
    <source>
        <dbReference type="ARBA" id="ARBA00006743"/>
    </source>
</evidence>
<comment type="cofactor">
    <cofactor evidence="1 8">
        <name>FAD</name>
        <dbReference type="ChEBI" id="CHEBI:57692"/>
    </cofactor>
</comment>
<evidence type="ECO:0000256" key="2">
    <source>
        <dbReference type="ARBA" id="ARBA00004777"/>
    </source>
</evidence>
<evidence type="ECO:0000313" key="9">
    <source>
        <dbReference type="EMBL" id="MTD53738.1"/>
    </source>
</evidence>
<evidence type="ECO:0000313" key="10">
    <source>
        <dbReference type="Proteomes" id="UP000440096"/>
    </source>
</evidence>